<sequence>MAPTKCTELFVGRGVFFALAPSSGFGYASLTERQGCRPWHVFRLAQSECLVVF</sequence>
<dbReference type="Proteomes" id="UP000245768">
    <property type="component" value="Unassembled WGS sequence"/>
</dbReference>
<evidence type="ECO:0000313" key="2">
    <source>
        <dbReference type="Proteomes" id="UP000245768"/>
    </source>
</evidence>
<proteinExistence type="predicted"/>
<name>A0A316YDJ7_9BASI</name>
<reference evidence="1 2" key="1">
    <citation type="journal article" date="2018" name="Mol. Biol. Evol.">
        <title>Broad Genomic Sampling Reveals a Smut Pathogenic Ancestry of the Fungal Clade Ustilaginomycotina.</title>
        <authorList>
            <person name="Kijpornyongpan T."/>
            <person name="Mondo S.J."/>
            <person name="Barry K."/>
            <person name="Sandor L."/>
            <person name="Lee J."/>
            <person name="Lipzen A."/>
            <person name="Pangilinan J."/>
            <person name="LaButti K."/>
            <person name="Hainaut M."/>
            <person name="Henrissat B."/>
            <person name="Grigoriev I.V."/>
            <person name="Spatafora J.W."/>
            <person name="Aime M.C."/>
        </authorList>
    </citation>
    <scope>NUCLEOTIDE SEQUENCE [LARGE SCALE GENOMIC DNA]</scope>
    <source>
        <strain evidence="1 2">MCA 4198</strain>
    </source>
</reference>
<dbReference type="EMBL" id="KZ819640">
    <property type="protein sequence ID" value="PWN87487.1"/>
    <property type="molecule type" value="Genomic_DNA"/>
</dbReference>
<accession>A0A316YDJ7</accession>
<dbReference type="RefSeq" id="XP_025374685.1">
    <property type="nucleotide sequence ID" value="XM_025522759.1"/>
</dbReference>
<dbReference type="GeneID" id="37044675"/>
<evidence type="ECO:0000313" key="1">
    <source>
        <dbReference type="EMBL" id="PWN87487.1"/>
    </source>
</evidence>
<gene>
    <name evidence="1" type="ORF">FA10DRAFT_269441</name>
</gene>
<protein>
    <submittedName>
        <fullName evidence="1">Uncharacterized protein</fullName>
    </submittedName>
</protein>
<dbReference type="AlphaFoldDB" id="A0A316YDJ7"/>
<dbReference type="InParanoid" id="A0A316YDJ7"/>
<organism evidence="1 2">
    <name type="scientific">Acaromyces ingoldii</name>
    <dbReference type="NCBI Taxonomy" id="215250"/>
    <lineage>
        <taxon>Eukaryota</taxon>
        <taxon>Fungi</taxon>
        <taxon>Dikarya</taxon>
        <taxon>Basidiomycota</taxon>
        <taxon>Ustilaginomycotina</taxon>
        <taxon>Exobasidiomycetes</taxon>
        <taxon>Exobasidiales</taxon>
        <taxon>Cryptobasidiaceae</taxon>
        <taxon>Acaromyces</taxon>
    </lineage>
</organism>
<keyword evidence="2" id="KW-1185">Reference proteome</keyword>